<sequence>MLETAQKSKGYLCPKKTLTLTLDSARVFNSFFKELKNQKRCRVKYVGMMHSSGLPFPVQRGPRYSFRGKIEGNDLCGLCEEDHGFFCTADLLRLDCFVLDDSERIAITELIEVVTEEAKEKKKAKDN</sequence>
<dbReference type="Proteomes" id="UP000775213">
    <property type="component" value="Unassembled WGS sequence"/>
</dbReference>
<evidence type="ECO:0000313" key="1">
    <source>
        <dbReference type="EMBL" id="KAH0460245.1"/>
    </source>
</evidence>
<reference evidence="1 2" key="1">
    <citation type="journal article" date="2021" name="Hortic Res">
        <title>Chromosome-scale assembly of the Dendrobium chrysotoxum genome enhances the understanding of orchid evolution.</title>
        <authorList>
            <person name="Zhang Y."/>
            <person name="Zhang G.Q."/>
            <person name="Zhang D."/>
            <person name="Liu X.D."/>
            <person name="Xu X.Y."/>
            <person name="Sun W.H."/>
            <person name="Yu X."/>
            <person name="Zhu X."/>
            <person name="Wang Z.W."/>
            <person name="Zhao X."/>
            <person name="Zhong W.Y."/>
            <person name="Chen H."/>
            <person name="Yin W.L."/>
            <person name="Huang T."/>
            <person name="Niu S.C."/>
            <person name="Liu Z.J."/>
        </authorList>
    </citation>
    <scope>NUCLEOTIDE SEQUENCE [LARGE SCALE GENOMIC DNA]</scope>
    <source>
        <strain evidence="1">Lindl</strain>
    </source>
</reference>
<comment type="caution">
    <text evidence="1">The sequence shown here is derived from an EMBL/GenBank/DDBJ whole genome shotgun (WGS) entry which is preliminary data.</text>
</comment>
<dbReference type="EMBL" id="JAGFBR010000010">
    <property type="protein sequence ID" value="KAH0460245.1"/>
    <property type="molecule type" value="Genomic_DNA"/>
</dbReference>
<gene>
    <name evidence="1" type="ORF">IEQ34_010908</name>
</gene>
<accession>A0AAV7GEP9</accession>
<protein>
    <submittedName>
        <fullName evidence="1">Uncharacterized protein</fullName>
    </submittedName>
</protein>
<evidence type="ECO:0000313" key="2">
    <source>
        <dbReference type="Proteomes" id="UP000775213"/>
    </source>
</evidence>
<organism evidence="1 2">
    <name type="scientific">Dendrobium chrysotoxum</name>
    <name type="common">Orchid</name>
    <dbReference type="NCBI Taxonomy" id="161865"/>
    <lineage>
        <taxon>Eukaryota</taxon>
        <taxon>Viridiplantae</taxon>
        <taxon>Streptophyta</taxon>
        <taxon>Embryophyta</taxon>
        <taxon>Tracheophyta</taxon>
        <taxon>Spermatophyta</taxon>
        <taxon>Magnoliopsida</taxon>
        <taxon>Liliopsida</taxon>
        <taxon>Asparagales</taxon>
        <taxon>Orchidaceae</taxon>
        <taxon>Epidendroideae</taxon>
        <taxon>Malaxideae</taxon>
        <taxon>Dendrobiinae</taxon>
        <taxon>Dendrobium</taxon>
    </lineage>
</organism>
<keyword evidence="2" id="KW-1185">Reference proteome</keyword>
<dbReference type="AlphaFoldDB" id="A0AAV7GEP9"/>
<proteinExistence type="predicted"/>
<name>A0AAV7GEP9_DENCH</name>